<evidence type="ECO:0000313" key="3">
    <source>
        <dbReference type="RefSeq" id="XP_022082625.1"/>
    </source>
</evidence>
<gene>
    <name evidence="3" type="primary">LOC110974941</name>
</gene>
<accession>A0A8B7XRJ8</accession>
<evidence type="ECO:0000256" key="1">
    <source>
        <dbReference type="SAM" id="SignalP"/>
    </source>
</evidence>
<keyword evidence="1" id="KW-0732">Signal</keyword>
<dbReference type="RefSeq" id="XP_022082625.1">
    <property type="nucleotide sequence ID" value="XM_022226933.1"/>
</dbReference>
<dbReference type="Proteomes" id="UP000694845">
    <property type="component" value="Unplaced"/>
</dbReference>
<keyword evidence="2" id="KW-1185">Reference proteome</keyword>
<feature type="chain" id="PRO_5034715362" evidence="1">
    <location>
        <begin position="22"/>
        <end position="137"/>
    </location>
</feature>
<dbReference type="OMA" id="PAMYMIS"/>
<dbReference type="KEGG" id="aplc:110974941"/>
<dbReference type="GeneID" id="110974941"/>
<organism evidence="2 3">
    <name type="scientific">Acanthaster planci</name>
    <name type="common">Crown-of-thorns starfish</name>
    <dbReference type="NCBI Taxonomy" id="133434"/>
    <lineage>
        <taxon>Eukaryota</taxon>
        <taxon>Metazoa</taxon>
        <taxon>Echinodermata</taxon>
        <taxon>Eleutherozoa</taxon>
        <taxon>Asterozoa</taxon>
        <taxon>Asteroidea</taxon>
        <taxon>Valvatacea</taxon>
        <taxon>Valvatida</taxon>
        <taxon>Acanthasteridae</taxon>
        <taxon>Acanthaster</taxon>
    </lineage>
</organism>
<feature type="signal peptide" evidence="1">
    <location>
        <begin position="1"/>
        <end position="21"/>
    </location>
</feature>
<dbReference type="AlphaFoldDB" id="A0A8B7XRJ8"/>
<reference evidence="3" key="1">
    <citation type="submission" date="2025-08" db="UniProtKB">
        <authorList>
            <consortium name="RefSeq"/>
        </authorList>
    </citation>
    <scope>IDENTIFICATION</scope>
</reference>
<protein>
    <submittedName>
        <fullName evidence="3">Uncharacterized protein LOC110974941</fullName>
    </submittedName>
</protein>
<name>A0A8B7XRJ8_ACAPL</name>
<sequence>MNIILTVILSAVVLGRCGVNAQCYNCTYIDFGQATSGPKGCIDPFMPSGIDQVPCSGQCMKATVVFKASQYSPAWTSTTRTCAKPGEPCVELEGFTIESTTSSVWCCDGASCNGQGTVGFSVPLTVFSMLTAALLFC</sequence>
<proteinExistence type="predicted"/>
<evidence type="ECO:0000313" key="2">
    <source>
        <dbReference type="Proteomes" id="UP000694845"/>
    </source>
</evidence>